<evidence type="ECO:0000256" key="5">
    <source>
        <dbReference type="ARBA" id="ARBA00022741"/>
    </source>
</evidence>
<keyword evidence="4 11" id="KW-0812">Transmembrane</keyword>
<dbReference type="PANTHER" id="PTHR43107">
    <property type="entry name" value="LONG-CHAIN FATTY ACID TRANSPORT PROTEIN"/>
    <property type="match status" value="1"/>
</dbReference>
<keyword evidence="11" id="KW-0472">Membrane</keyword>
<dbReference type="OMA" id="ITHERAM"/>
<keyword evidence="14" id="KW-1185">Reference proteome</keyword>
<keyword evidence="6 11" id="KW-1133">Transmembrane helix</keyword>
<evidence type="ECO:0000256" key="8">
    <source>
        <dbReference type="ARBA" id="ARBA00036527"/>
    </source>
</evidence>
<dbReference type="GO" id="GO:0000166">
    <property type="term" value="F:nucleotide binding"/>
    <property type="evidence" value="ECO:0007669"/>
    <property type="project" value="UniProtKB-KW"/>
</dbReference>
<evidence type="ECO:0000256" key="10">
    <source>
        <dbReference type="ARBA" id="ARBA00048666"/>
    </source>
</evidence>
<evidence type="ECO:0000256" key="3">
    <source>
        <dbReference type="ARBA" id="ARBA00022598"/>
    </source>
</evidence>
<dbReference type="Ensembl" id="ENSEBUT00000012101.1">
    <property type="protein sequence ID" value="ENSEBUP00000011530.1"/>
    <property type="gene ID" value="ENSEBUG00000007391.1"/>
</dbReference>
<dbReference type="SUPFAM" id="SSF56801">
    <property type="entry name" value="Acetyl-CoA synthetase-like"/>
    <property type="match status" value="1"/>
</dbReference>
<evidence type="ECO:0000313" key="14">
    <source>
        <dbReference type="Proteomes" id="UP000694388"/>
    </source>
</evidence>
<sequence length="549" mass="60621">MFPSSRAAAFAAILVVLLLSSITGSLLLFTGSLLALIVAFAYLLDSGFVDDLRSIWRFLNLSTIYLLCYLRRPQGNLLDVFAQRARRLPTKDFVRFEDSVLSYGGAERSSWQLARALRARGSLSRGDVVAMLVGNEPLFVLLMLAMAKLGCPTAFLNYNLRAYSLLHCFRCSGARTLIVSAGQQAVLVEAMPELCATGVTIWVMGGPSTLPGAKELGSYETESDEPLPAQLRKGISLSSHLFFIYTSGTTGLPKAAIITHERAMRGAWVPYLCGVTKDDVIYTALPLYHSAASIIALCGCITLGATLVLRKKFSASHFWSDCRKHNVTVIQYIGEICRYLCSQRKHADEREHAVRLAIGNGLRPDVWQEFLERFGNIRMCELYAATEGNVAFLNYQGKLGSIGRSSSLAKIFIPFDLIEYDIERDEPLRDASGHCIRVGFGKPGLLIAPVTRLAPFFGYIGNKSLSERKLLRGVFRPDDVYFNTGDLIVQESDGYLYFNDRIGDTFRWKGENVATTEVADILAMLSFVQEANVYGVSVPGEARMALLVT</sequence>
<evidence type="ECO:0000313" key="13">
    <source>
        <dbReference type="Ensembl" id="ENSEBUP00000011530.1"/>
    </source>
</evidence>
<comment type="similarity">
    <text evidence="1">Belongs to the ATP-dependent AMP-binding enzyme family.</text>
</comment>
<dbReference type="GO" id="GO:0044539">
    <property type="term" value="P:long-chain fatty acid import into cell"/>
    <property type="evidence" value="ECO:0007669"/>
    <property type="project" value="TreeGrafter"/>
</dbReference>
<comment type="catalytic activity">
    <reaction evidence="8">
        <text>a very long-chain fatty acid + ATP + CoA = a very long-chain fatty acyl-CoA + AMP + diphosphate</text>
        <dbReference type="Rhea" id="RHEA:54536"/>
        <dbReference type="ChEBI" id="CHEBI:30616"/>
        <dbReference type="ChEBI" id="CHEBI:33019"/>
        <dbReference type="ChEBI" id="CHEBI:57287"/>
        <dbReference type="ChEBI" id="CHEBI:58950"/>
        <dbReference type="ChEBI" id="CHEBI:138261"/>
        <dbReference type="ChEBI" id="CHEBI:456215"/>
    </reaction>
    <physiologicalReaction direction="left-to-right" evidence="8">
        <dbReference type="Rhea" id="RHEA:54537"/>
    </physiologicalReaction>
</comment>
<dbReference type="FunFam" id="3.40.50.12780:FF:000005">
    <property type="entry name" value="Solute carrier family 27 member 6"/>
    <property type="match status" value="1"/>
</dbReference>
<keyword evidence="5" id="KW-0547">Nucleotide-binding</keyword>
<feature type="domain" description="AMP-dependent synthetase/ligase" evidence="12">
    <location>
        <begin position="81"/>
        <end position="405"/>
    </location>
</feature>
<reference evidence="13" key="2">
    <citation type="submission" date="2025-09" db="UniProtKB">
        <authorList>
            <consortium name="Ensembl"/>
        </authorList>
    </citation>
    <scope>IDENTIFICATION</scope>
</reference>
<dbReference type="GO" id="GO:0005886">
    <property type="term" value="C:plasma membrane"/>
    <property type="evidence" value="ECO:0007669"/>
    <property type="project" value="TreeGrafter"/>
</dbReference>
<dbReference type="AlphaFoldDB" id="A0A8C4Q8C1"/>
<evidence type="ECO:0000256" key="11">
    <source>
        <dbReference type="SAM" id="Phobius"/>
    </source>
</evidence>
<comment type="catalytic activity">
    <reaction evidence="10">
        <text>tetracosanoate + ATP + CoA = tetracosanoyl-CoA + AMP + diphosphate</text>
        <dbReference type="Rhea" id="RHEA:33639"/>
        <dbReference type="ChEBI" id="CHEBI:30616"/>
        <dbReference type="ChEBI" id="CHEBI:31014"/>
        <dbReference type="ChEBI" id="CHEBI:33019"/>
        <dbReference type="ChEBI" id="CHEBI:57287"/>
        <dbReference type="ChEBI" id="CHEBI:65052"/>
        <dbReference type="ChEBI" id="CHEBI:456215"/>
    </reaction>
    <physiologicalReaction direction="left-to-right" evidence="10">
        <dbReference type="Rhea" id="RHEA:33640"/>
    </physiologicalReaction>
</comment>
<dbReference type="InterPro" id="IPR000873">
    <property type="entry name" value="AMP-dep_synth/lig_dom"/>
</dbReference>
<dbReference type="Pfam" id="PF00501">
    <property type="entry name" value="AMP-binding"/>
    <property type="match status" value="1"/>
</dbReference>
<dbReference type="Proteomes" id="UP000694388">
    <property type="component" value="Unplaced"/>
</dbReference>
<evidence type="ECO:0000259" key="12">
    <source>
        <dbReference type="Pfam" id="PF00501"/>
    </source>
</evidence>
<accession>A0A8C4Q8C1</accession>
<reference evidence="13" key="1">
    <citation type="submission" date="2025-08" db="UniProtKB">
        <authorList>
            <consortium name="Ensembl"/>
        </authorList>
    </citation>
    <scope>IDENTIFICATION</scope>
</reference>
<dbReference type="GO" id="GO:0005324">
    <property type="term" value="F:long-chain fatty acid transmembrane transporter activity"/>
    <property type="evidence" value="ECO:0007669"/>
    <property type="project" value="TreeGrafter"/>
</dbReference>
<dbReference type="InterPro" id="IPR042099">
    <property type="entry name" value="ANL_N_sf"/>
</dbReference>
<evidence type="ECO:0000256" key="6">
    <source>
        <dbReference type="ARBA" id="ARBA00022989"/>
    </source>
</evidence>
<protein>
    <recommendedName>
        <fullName evidence="9">Long-chain-fatty-acid--CoA ligase</fullName>
    </recommendedName>
</protein>
<dbReference type="GO" id="GO:0005789">
    <property type="term" value="C:endoplasmic reticulum membrane"/>
    <property type="evidence" value="ECO:0007669"/>
    <property type="project" value="TreeGrafter"/>
</dbReference>
<dbReference type="PROSITE" id="PS00455">
    <property type="entry name" value="AMP_BINDING"/>
    <property type="match status" value="1"/>
</dbReference>
<keyword evidence="2" id="KW-0813">Transport</keyword>
<evidence type="ECO:0000256" key="9">
    <source>
        <dbReference type="ARBA" id="ARBA00041297"/>
    </source>
</evidence>
<organism evidence="13 14">
    <name type="scientific">Eptatretus burgeri</name>
    <name type="common">Inshore hagfish</name>
    <dbReference type="NCBI Taxonomy" id="7764"/>
    <lineage>
        <taxon>Eukaryota</taxon>
        <taxon>Metazoa</taxon>
        <taxon>Chordata</taxon>
        <taxon>Craniata</taxon>
        <taxon>Vertebrata</taxon>
        <taxon>Cyclostomata</taxon>
        <taxon>Myxini</taxon>
        <taxon>Myxiniformes</taxon>
        <taxon>Myxinidae</taxon>
        <taxon>Eptatretinae</taxon>
        <taxon>Eptatretus</taxon>
    </lineage>
</organism>
<dbReference type="GO" id="GO:0004467">
    <property type="term" value="F:long-chain fatty acid-CoA ligase activity"/>
    <property type="evidence" value="ECO:0007669"/>
    <property type="project" value="TreeGrafter"/>
</dbReference>
<feature type="transmembrane region" description="Helical" evidence="11">
    <location>
        <begin position="12"/>
        <end position="42"/>
    </location>
</feature>
<evidence type="ECO:0000256" key="1">
    <source>
        <dbReference type="ARBA" id="ARBA00006432"/>
    </source>
</evidence>
<feature type="transmembrane region" description="Helical" evidence="11">
    <location>
        <begin position="287"/>
        <end position="309"/>
    </location>
</feature>
<evidence type="ECO:0000256" key="4">
    <source>
        <dbReference type="ARBA" id="ARBA00022692"/>
    </source>
</evidence>
<evidence type="ECO:0000256" key="7">
    <source>
        <dbReference type="ARBA" id="ARBA00023098"/>
    </source>
</evidence>
<proteinExistence type="inferred from homology"/>
<dbReference type="GeneTree" id="ENSGT00940000159700"/>
<name>A0A8C4Q8C1_EPTBU</name>
<keyword evidence="3" id="KW-0436">Ligase</keyword>
<keyword evidence="7" id="KW-0443">Lipid metabolism</keyword>
<dbReference type="Gene3D" id="3.40.50.12780">
    <property type="entry name" value="N-terminal domain of ligase-like"/>
    <property type="match status" value="1"/>
</dbReference>
<dbReference type="InterPro" id="IPR020845">
    <property type="entry name" value="AMP-binding_CS"/>
</dbReference>
<evidence type="ECO:0000256" key="2">
    <source>
        <dbReference type="ARBA" id="ARBA00022448"/>
    </source>
</evidence>
<dbReference type="PANTHER" id="PTHR43107:SF22">
    <property type="entry name" value="VERY LONG-CHAIN ACYL-COA SYNTHETASE"/>
    <property type="match status" value="1"/>
</dbReference>